<dbReference type="AlphaFoldDB" id="A0A172TVK2"/>
<dbReference type="Proteomes" id="UP000077177">
    <property type="component" value="Chromosome"/>
</dbReference>
<keyword evidence="3" id="KW-1185">Reference proteome</keyword>
<dbReference type="EMBL" id="CP011390">
    <property type="protein sequence ID" value="ANE50813.1"/>
    <property type="molecule type" value="Genomic_DNA"/>
</dbReference>
<dbReference type="RefSeq" id="WP_066404165.1">
    <property type="nucleotide sequence ID" value="NZ_CP011390.1"/>
</dbReference>
<reference evidence="2 3" key="2">
    <citation type="journal article" date="2016" name="Int. J. Syst. Evol. Microbiol.">
        <title>Flavisolibacter tropicus sp. nov., isolated from tropical soil.</title>
        <authorList>
            <person name="Lee J.J."/>
            <person name="Kang M.S."/>
            <person name="Kim G.S."/>
            <person name="Lee C.S."/>
            <person name="Lim S."/>
            <person name="Lee J."/>
            <person name="Roh S.H."/>
            <person name="Kang H."/>
            <person name="Ha J.M."/>
            <person name="Bae S."/>
            <person name="Jung H.Y."/>
            <person name="Kim M.K."/>
        </authorList>
    </citation>
    <scope>NUCLEOTIDE SEQUENCE [LARGE SCALE GENOMIC DNA]</scope>
    <source>
        <strain evidence="2 3">LCS9</strain>
    </source>
</reference>
<evidence type="ECO:0000256" key="1">
    <source>
        <dbReference type="SAM" id="Coils"/>
    </source>
</evidence>
<reference evidence="3" key="1">
    <citation type="submission" date="2015-01" db="EMBL/GenBank/DDBJ databases">
        <title>Flavisolibacter sp./LCS9/ whole genome sequencing.</title>
        <authorList>
            <person name="Kim M.K."/>
            <person name="Srinivasan S."/>
            <person name="Lee J.-J."/>
        </authorList>
    </citation>
    <scope>NUCLEOTIDE SEQUENCE [LARGE SCALE GENOMIC DNA]</scope>
    <source>
        <strain evidence="3">LCS9</strain>
    </source>
</reference>
<evidence type="ECO:0008006" key="4">
    <source>
        <dbReference type="Google" id="ProtNLM"/>
    </source>
</evidence>
<feature type="coiled-coil region" evidence="1">
    <location>
        <begin position="20"/>
        <end position="47"/>
    </location>
</feature>
<protein>
    <recommendedName>
        <fullName evidence="4">Lipoprotein</fullName>
    </recommendedName>
</protein>
<evidence type="ECO:0000313" key="2">
    <source>
        <dbReference type="EMBL" id="ANE50813.1"/>
    </source>
</evidence>
<proteinExistence type="predicted"/>
<keyword evidence="1" id="KW-0175">Coiled coil</keyword>
<sequence>MKYYLLLAIFFAAACNSEENNQQQLQLANLEGQLPKAEQDLLEAKKKQLSFLKLGRDKSEDQRKRFLDSLYASDGYKQLRLSYKQDRVDSIKKAIAAQKERMQQAK</sequence>
<organism evidence="2 3">
    <name type="scientific">Flavisolibacter tropicus</name>
    <dbReference type="NCBI Taxonomy" id="1492898"/>
    <lineage>
        <taxon>Bacteria</taxon>
        <taxon>Pseudomonadati</taxon>
        <taxon>Bacteroidota</taxon>
        <taxon>Chitinophagia</taxon>
        <taxon>Chitinophagales</taxon>
        <taxon>Chitinophagaceae</taxon>
        <taxon>Flavisolibacter</taxon>
    </lineage>
</organism>
<dbReference type="STRING" id="1492898.SY85_10160"/>
<dbReference type="KEGG" id="fla:SY85_10160"/>
<gene>
    <name evidence="2" type="ORF">SY85_10160</name>
</gene>
<accession>A0A172TVK2</accession>
<name>A0A172TVK2_9BACT</name>
<evidence type="ECO:0000313" key="3">
    <source>
        <dbReference type="Proteomes" id="UP000077177"/>
    </source>
</evidence>
<dbReference type="PROSITE" id="PS51257">
    <property type="entry name" value="PROKAR_LIPOPROTEIN"/>
    <property type="match status" value="1"/>
</dbReference>